<keyword evidence="3" id="KW-1185">Reference proteome</keyword>
<keyword evidence="1" id="KW-0812">Transmembrane</keyword>
<evidence type="ECO:0000313" key="2">
    <source>
        <dbReference type="EMBL" id="QSX28555.1"/>
    </source>
</evidence>
<dbReference type="Proteomes" id="UP000663281">
    <property type="component" value="Chromosome"/>
</dbReference>
<dbReference type="KEGG" id="scyp:JYB88_09580"/>
<dbReference type="EMBL" id="CP071504">
    <property type="protein sequence ID" value="QSX28555.1"/>
    <property type="molecule type" value="Genomic_DNA"/>
</dbReference>
<evidence type="ECO:0000256" key="1">
    <source>
        <dbReference type="SAM" id="Phobius"/>
    </source>
</evidence>
<keyword evidence="1" id="KW-1133">Transmembrane helix</keyword>
<name>A0A974XHN2_9GAMM</name>
<gene>
    <name evidence="2" type="ORF">JYB88_09580</name>
</gene>
<feature type="transmembrane region" description="Helical" evidence="1">
    <location>
        <begin position="6"/>
        <end position="25"/>
    </location>
</feature>
<organism evidence="2 3">
    <name type="scientific">Shewanella cyperi</name>
    <dbReference type="NCBI Taxonomy" id="2814292"/>
    <lineage>
        <taxon>Bacteria</taxon>
        <taxon>Pseudomonadati</taxon>
        <taxon>Pseudomonadota</taxon>
        <taxon>Gammaproteobacteria</taxon>
        <taxon>Alteromonadales</taxon>
        <taxon>Shewanellaceae</taxon>
        <taxon>Shewanella</taxon>
    </lineage>
</organism>
<dbReference type="AlphaFoldDB" id="A0A974XHN2"/>
<reference evidence="2 3" key="1">
    <citation type="submission" date="2021-03" db="EMBL/GenBank/DDBJ databases">
        <title>Novel species identification of genus Shewanella.</title>
        <authorList>
            <person name="Liu G."/>
            <person name="Zhang Q."/>
        </authorList>
    </citation>
    <scope>NUCLEOTIDE SEQUENCE [LARGE SCALE GENOMIC DNA]</scope>
    <source>
        <strain evidence="2 3">FJAT-53726</strain>
    </source>
</reference>
<accession>A0A974XHN2</accession>
<protein>
    <submittedName>
        <fullName evidence="2">Uncharacterized protein</fullName>
    </submittedName>
</protein>
<dbReference type="RefSeq" id="WP_207323968.1">
    <property type="nucleotide sequence ID" value="NZ_CP071504.1"/>
</dbReference>
<evidence type="ECO:0000313" key="3">
    <source>
        <dbReference type="Proteomes" id="UP000663281"/>
    </source>
</evidence>
<proteinExistence type="predicted"/>
<keyword evidence="1" id="KW-0472">Membrane</keyword>
<sequence>MVEANYRITAVFVMFTAVVSVLVVISSEFMESTPVSVRKHFVASVVRSVYIPEANKRIAPFYSHAIHFSGPEYGLRGVAGSNSPFDVDEKICIAELVRDNQIVNYLVAPDDKCS</sequence>